<dbReference type="Pfam" id="PF10117">
    <property type="entry name" value="McrBC"/>
    <property type="match status" value="1"/>
</dbReference>
<reference evidence="2" key="1">
    <citation type="submission" date="2023-07" db="EMBL/GenBank/DDBJ databases">
        <title>Dyadobacter sp. nov 'subterranea' isolated from contaminted grondwater.</title>
        <authorList>
            <person name="Szabo I."/>
            <person name="Al-Omari J."/>
            <person name="Szerdahelyi S.G."/>
            <person name="Rado J."/>
        </authorList>
    </citation>
    <scope>NUCLEOTIDE SEQUENCE [LARGE SCALE GENOMIC DNA]</scope>
    <source>
        <strain evidence="2">UP-52</strain>
    </source>
</reference>
<dbReference type="PANTHER" id="PTHR38733">
    <property type="entry name" value="PROTEIN MCRC"/>
    <property type="match status" value="1"/>
</dbReference>
<sequence>MADSLMTHNRIRLQEYGEPVVLRAGDININTLIEASNRWRKILGLSGEPFKVENIGNGQIQLRAEAVTGVVRVGNVDIEIAPKFLDSTEGSWQSILWQILMVVEGGHLDDSLTSAHHGTALGIPDLLAEMFLASYAKGAARGLSRSYLSEQNQGTSLRGAFDISRISEWVSRPWIVPYIADYFTDDTTLTRLLRWSANCLAATVKLPSRAKALREIEASLAHVGKRPPHLIEARRTQLGAQHQGLEAARMVGLLLLEGAGVTHASGEHALSGFLWNSDTIYENYIFWLCQRAANQRRMKVTKNEVIFGQILNGEGSKLKTTPDVVFRNETGMAVAVADAKYKLLGSRPKASDIYQVFTAGHILGCQKVSLTYPSSNNRELTVWRIPSALGGKDIMLTALPINLMSLSMADGQKTLIDTISSWLSIE</sequence>
<protein>
    <recommendedName>
        <fullName evidence="3">5-methylcytosine-specific restriction enzyme subunit McrC</fullName>
    </recommendedName>
</protein>
<gene>
    <name evidence="1" type="ORF">IEE83_26875</name>
</gene>
<evidence type="ECO:0008006" key="3">
    <source>
        <dbReference type="Google" id="ProtNLM"/>
    </source>
</evidence>
<keyword evidence="2" id="KW-1185">Reference proteome</keyword>
<accession>A0ABR9WJ32</accession>
<name>A0ABR9WJ32_9BACT</name>
<dbReference type="EMBL" id="JACYGY010000002">
    <property type="protein sequence ID" value="MBE9465522.1"/>
    <property type="molecule type" value="Genomic_DNA"/>
</dbReference>
<dbReference type="InterPro" id="IPR019292">
    <property type="entry name" value="McrC"/>
</dbReference>
<evidence type="ECO:0000313" key="2">
    <source>
        <dbReference type="Proteomes" id="UP000634134"/>
    </source>
</evidence>
<evidence type="ECO:0000313" key="1">
    <source>
        <dbReference type="EMBL" id="MBE9465522.1"/>
    </source>
</evidence>
<proteinExistence type="predicted"/>
<organism evidence="1 2">
    <name type="scientific">Dyadobacter subterraneus</name>
    <dbReference type="NCBI Taxonomy" id="2773304"/>
    <lineage>
        <taxon>Bacteria</taxon>
        <taxon>Pseudomonadati</taxon>
        <taxon>Bacteroidota</taxon>
        <taxon>Cytophagia</taxon>
        <taxon>Cytophagales</taxon>
        <taxon>Spirosomataceae</taxon>
        <taxon>Dyadobacter</taxon>
    </lineage>
</organism>
<comment type="caution">
    <text evidence="1">The sequence shown here is derived from an EMBL/GenBank/DDBJ whole genome shotgun (WGS) entry which is preliminary data.</text>
</comment>
<dbReference type="RefSeq" id="WP_194123833.1">
    <property type="nucleotide sequence ID" value="NZ_JACYGY010000002.1"/>
</dbReference>
<dbReference type="Proteomes" id="UP000634134">
    <property type="component" value="Unassembled WGS sequence"/>
</dbReference>
<dbReference type="PANTHER" id="PTHR38733:SF1">
    <property type="entry name" value="TYPE IV METHYL-DIRECTED RESTRICTION ENZYME ECOKMCRBC"/>
    <property type="match status" value="1"/>
</dbReference>